<reference evidence="8" key="1">
    <citation type="submission" date="2025-08" db="UniProtKB">
        <authorList>
            <consortium name="Ensembl"/>
        </authorList>
    </citation>
    <scope>IDENTIFICATION</scope>
</reference>
<keyword evidence="3" id="KW-0963">Cytoplasm</keyword>
<protein>
    <submittedName>
        <fullName evidence="8">Cytoskeleton-associated protein 2-like</fullName>
    </submittedName>
</protein>
<feature type="compositionally biased region" description="Basic and acidic residues" evidence="6">
    <location>
        <begin position="325"/>
        <end position="334"/>
    </location>
</feature>
<feature type="compositionally biased region" description="Low complexity" evidence="6">
    <location>
        <begin position="207"/>
        <end position="224"/>
    </location>
</feature>
<dbReference type="Proteomes" id="UP000264820">
    <property type="component" value="Unplaced"/>
</dbReference>
<dbReference type="PANTHER" id="PTHR16076">
    <property type="entry name" value="CYTOSKELETON ASSOCIATED PROTEIN 2-RELATED"/>
    <property type="match status" value="1"/>
</dbReference>
<keyword evidence="9" id="KW-1185">Reference proteome</keyword>
<dbReference type="InterPro" id="IPR029197">
    <property type="entry name" value="CKAP2_C"/>
</dbReference>
<evidence type="ECO:0000256" key="6">
    <source>
        <dbReference type="SAM" id="MobiDB-lite"/>
    </source>
</evidence>
<accession>A0A3Q2YAW6</accession>
<proteinExistence type="inferred from homology"/>
<feature type="compositionally biased region" description="Polar residues" evidence="6">
    <location>
        <begin position="188"/>
        <end position="198"/>
    </location>
</feature>
<dbReference type="AlphaFoldDB" id="A0A3Q2YAW6"/>
<feature type="region of interest" description="Disordered" evidence="6">
    <location>
        <begin position="295"/>
        <end position="355"/>
    </location>
</feature>
<dbReference type="PANTHER" id="PTHR16076:SF8">
    <property type="entry name" value="CYTOSKELETON-ASSOCIATED PROTEIN 2"/>
    <property type="match status" value="1"/>
</dbReference>
<evidence type="ECO:0000256" key="4">
    <source>
        <dbReference type="ARBA" id="ARBA00022553"/>
    </source>
</evidence>
<reference evidence="8" key="2">
    <citation type="submission" date="2025-09" db="UniProtKB">
        <authorList>
            <consortium name="Ensembl"/>
        </authorList>
    </citation>
    <scope>IDENTIFICATION</scope>
</reference>
<dbReference type="GeneTree" id="ENSGT00530000063691"/>
<feature type="compositionally biased region" description="Polar residues" evidence="6">
    <location>
        <begin position="298"/>
        <end position="319"/>
    </location>
</feature>
<evidence type="ECO:0000256" key="3">
    <source>
        <dbReference type="ARBA" id="ARBA00022490"/>
    </source>
</evidence>
<dbReference type="GO" id="GO:0015630">
    <property type="term" value="C:microtubule cytoskeleton"/>
    <property type="evidence" value="ECO:0007669"/>
    <property type="project" value="TreeGrafter"/>
</dbReference>
<evidence type="ECO:0000256" key="1">
    <source>
        <dbReference type="ARBA" id="ARBA00004245"/>
    </source>
</evidence>
<dbReference type="Pfam" id="PF15297">
    <property type="entry name" value="CKAP2_C"/>
    <property type="match status" value="1"/>
</dbReference>
<keyword evidence="5" id="KW-0206">Cytoskeleton</keyword>
<feature type="region of interest" description="Disordered" evidence="6">
    <location>
        <begin position="151"/>
        <end position="270"/>
    </location>
</feature>
<dbReference type="Ensembl" id="ENSHCOT00000026155.1">
    <property type="protein sequence ID" value="ENSHCOP00000010351.1"/>
    <property type="gene ID" value="ENSHCOG00000012969.1"/>
</dbReference>
<evidence type="ECO:0000313" key="9">
    <source>
        <dbReference type="Proteomes" id="UP000264820"/>
    </source>
</evidence>
<evidence type="ECO:0000259" key="7">
    <source>
        <dbReference type="Pfam" id="PF15297"/>
    </source>
</evidence>
<evidence type="ECO:0000256" key="2">
    <source>
        <dbReference type="ARBA" id="ARBA00009468"/>
    </source>
</evidence>
<keyword evidence="4" id="KW-0597">Phosphoprotein</keyword>
<evidence type="ECO:0000313" key="8">
    <source>
        <dbReference type="Ensembl" id="ENSHCOP00000010351.1"/>
    </source>
</evidence>
<organism evidence="8 9">
    <name type="scientific">Hippocampus comes</name>
    <name type="common">Tiger tail seahorse</name>
    <dbReference type="NCBI Taxonomy" id="109280"/>
    <lineage>
        <taxon>Eukaryota</taxon>
        <taxon>Metazoa</taxon>
        <taxon>Chordata</taxon>
        <taxon>Craniata</taxon>
        <taxon>Vertebrata</taxon>
        <taxon>Euteleostomi</taxon>
        <taxon>Actinopterygii</taxon>
        <taxon>Neopterygii</taxon>
        <taxon>Teleostei</taxon>
        <taxon>Neoteleostei</taxon>
        <taxon>Acanthomorphata</taxon>
        <taxon>Syngnathiaria</taxon>
        <taxon>Syngnathiformes</taxon>
        <taxon>Syngnathoidei</taxon>
        <taxon>Syngnathidae</taxon>
        <taxon>Hippocampus</taxon>
    </lineage>
</organism>
<evidence type="ECO:0000256" key="5">
    <source>
        <dbReference type="ARBA" id="ARBA00023212"/>
    </source>
</evidence>
<sequence>VDMIYRFPKMLMKASCSFTVTACLKPHQMHSCELKTYYLVRTDVPNRKQEILVRNGVSKITSKIQDTKSTSGEVLKGKSTHKDGNGGAVCEVEQPARNRAILAEQIVKNEKVVTDTTRAPVAVASSKFAPGLYKGKIVESKIGSLWKSSATARGAGSKPAPPKTESQKVVNLTKSRSKSVADVPGRNLQKSAPTTSKSLLDGRAQASKPGPSGRLPGPRSARPPTSSTVPATLRPTSSRNTTAAPTKPKVAITDKKVKKPPVTSTLSQYRCTETTEERRAKLAVWLASKGKTLKRPAMTSTRTETKISASVNPKASMKSQAHVKGQQDDAKTEPEPSLGQPKPEHAAQEAPETVEMQPPVVLNLCDVLEAMQTPSKYQDGECSFIECKMQCSIKEQDEKKFLSTDMCNIAEEEEGATEDGCVKDVSKNVDAKEMLTDESKKKVLMDEEVQCDDSDMDSVPQMGHAYVVKYSIKTTPYLQSVKKTIEGEVQTSTSRRKSNIKDLKFLTPVRRSRRIERKSSYLPSSVLDHDPCVSSLAELVKLDDSLNAYVYRKNSALTDDLPDQVKL</sequence>
<dbReference type="InterPro" id="IPR026165">
    <property type="entry name" value="CKAP2_fam"/>
</dbReference>
<comment type="similarity">
    <text evidence="2">Belongs to the CKAP2 family.</text>
</comment>
<comment type="subcellular location">
    <subcellularLocation>
        <location evidence="1">Cytoplasm</location>
        <location evidence="1">Cytoskeleton</location>
    </subcellularLocation>
</comment>
<dbReference type="GO" id="GO:0007026">
    <property type="term" value="P:negative regulation of microtubule depolymerization"/>
    <property type="evidence" value="ECO:0007669"/>
    <property type="project" value="TreeGrafter"/>
</dbReference>
<feature type="compositionally biased region" description="Polar residues" evidence="6">
    <location>
        <begin position="225"/>
        <end position="244"/>
    </location>
</feature>
<name>A0A3Q2YAW6_HIPCM</name>
<feature type="domain" description="Cytoskeleton-associated protein 2 C-terminal" evidence="7">
    <location>
        <begin position="408"/>
        <end position="557"/>
    </location>
</feature>